<comment type="caution">
    <text evidence="3">The sequence shown here is derived from an EMBL/GenBank/DDBJ whole genome shotgun (WGS) entry which is preliminary data.</text>
</comment>
<dbReference type="InterPro" id="IPR041985">
    <property type="entry name" value="Ribosomal_eL14_KOW"/>
</dbReference>
<dbReference type="SUPFAM" id="SSF50104">
    <property type="entry name" value="Translation proteins SH3-like domain"/>
    <property type="match status" value="1"/>
</dbReference>
<dbReference type="Proteomes" id="UP001595843">
    <property type="component" value="Unassembled WGS sequence"/>
</dbReference>
<gene>
    <name evidence="3" type="ORF">ACFOUO_01040</name>
</gene>
<accession>A0ABV8JAQ1</accession>
<evidence type="ECO:0000256" key="2">
    <source>
        <dbReference type="ARBA" id="ARBA00023274"/>
    </source>
</evidence>
<proteinExistence type="predicted"/>
<evidence type="ECO:0000256" key="1">
    <source>
        <dbReference type="ARBA" id="ARBA00022980"/>
    </source>
</evidence>
<keyword evidence="2" id="KW-0687">Ribonucleoprotein</keyword>
<dbReference type="EMBL" id="JBHSAP010000004">
    <property type="protein sequence ID" value="MFC4075390.1"/>
    <property type="molecule type" value="Genomic_DNA"/>
</dbReference>
<sequence>MDAGKRLRPGQIVQVLRGREAGRYAIVIRFEEPHFVWLVDGDKRKYGQSKKKNVKHIQPTNHIAREVADSLAKEGRVTNAKLRYALNQYLLRIGEEKGE</sequence>
<protein>
    <submittedName>
        <fullName evidence="3">RNA-binding protein</fullName>
    </submittedName>
</protein>
<organism evidence="3 4">
    <name type="scientific">Salinithrix halophila</name>
    <dbReference type="NCBI Taxonomy" id="1485204"/>
    <lineage>
        <taxon>Bacteria</taxon>
        <taxon>Bacillati</taxon>
        <taxon>Bacillota</taxon>
        <taxon>Bacilli</taxon>
        <taxon>Bacillales</taxon>
        <taxon>Thermoactinomycetaceae</taxon>
        <taxon>Salinithrix</taxon>
    </lineage>
</organism>
<reference evidence="4" key="1">
    <citation type="journal article" date="2019" name="Int. J. Syst. Evol. Microbiol.">
        <title>The Global Catalogue of Microorganisms (GCM) 10K type strain sequencing project: providing services to taxonomists for standard genome sequencing and annotation.</title>
        <authorList>
            <consortium name="The Broad Institute Genomics Platform"/>
            <consortium name="The Broad Institute Genome Sequencing Center for Infectious Disease"/>
            <person name="Wu L."/>
            <person name="Ma J."/>
        </authorList>
    </citation>
    <scope>NUCLEOTIDE SEQUENCE [LARGE SCALE GENOMIC DNA]</scope>
    <source>
        <strain evidence="4">IBRC-M 10813</strain>
    </source>
</reference>
<evidence type="ECO:0000313" key="4">
    <source>
        <dbReference type="Proteomes" id="UP001595843"/>
    </source>
</evidence>
<evidence type="ECO:0000313" key="3">
    <source>
        <dbReference type="EMBL" id="MFC4075390.1"/>
    </source>
</evidence>
<name>A0ABV8JAQ1_9BACL</name>
<keyword evidence="4" id="KW-1185">Reference proteome</keyword>
<dbReference type="CDD" id="cd06088">
    <property type="entry name" value="KOW_RPL14"/>
    <property type="match status" value="1"/>
</dbReference>
<keyword evidence="1" id="KW-0689">Ribosomal protein</keyword>
<dbReference type="Gene3D" id="2.30.30.30">
    <property type="match status" value="1"/>
</dbReference>
<dbReference type="InterPro" id="IPR014722">
    <property type="entry name" value="Rib_uL2_dom2"/>
</dbReference>
<dbReference type="InterPro" id="IPR008991">
    <property type="entry name" value="Translation_prot_SH3-like_sf"/>
</dbReference>